<dbReference type="InterPro" id="IPR018313">
    <property type="entry name" value="SBP_3_CS"/>
</dbReference>
<dbReference type="RefSeq" id="WP_154487924.1">
    <property type="nucleotide sequence ID" value="NZ_VULN01000005.1"/>
</dbReference>
<evidence type="ECO:0000313" key="8">
    <source>
        <dbReference type="EMBL" id="MSS81933.1"/>
    </source>
</evidence>
<dbReference type="GO" id="GO:0015276">
    <property type="term" value="F:ligand-gated monoatomic ion channel activity"/>
    <property type="evidence" value="ECO:0007669"/>
    <property type="project" value="InterPro"/>
</dbReference>
<dbReference type="SMART" id="SM00062">
    <property type="entry name" value="PBPb"/>
    <property type="match status" value="1"/>
</dbReference>
<feature type="domain" description="Solute-binding protein family 3/N-terminal" evidence="6">
    <location>
        <begin position="45"/>
        <end position="265"/>
    </location>
</feature>
<dbReference type="PANTHER" id="PTHR35936">
    <property type="entry name" value="MEMBRANE-BOUND LYTIC MUREIN TRANSGLYCOSYLASE F"/>
    <property type="match status" value="1"/>
</dbReference>
<dbReference type="PROSITE" id="PS01039">
    <property type="entry name" value="SBP_BACTERIAL_3"/>
    <property type="match status" value="1"/>
</dbReference>
<evidence type="ECO:0000256" key="5">
    <source>
        <dbReference type="SAM" id="SignalP"/>
    </source>
</evidence>
<dbReference type="Proteomes" id="UP000441455">
    <property type="component" value="Unassembled WGS sequence"/>
</dbReference>
<evidence type="ECO:0000256" key="1">
    <source>
        <dbReference type="ARBA" id="ARBA00004196"/>
    </source>
</evidence>
<dbReference type="OrthoDB" id="9774451at2"/>
<comment type="subcellular location">
    <subcellularLocation>
        <location evidence="1">Cell envelope</location>
    </subcellularLocation>
</comment>
<evidence type="ECO:0000256" key="4">
    <source>
        <dbReference type="RuleBase" id="RU003744"/>
    </source>
</evidence>
<dbReference type="SUPFAM" id="SSF53850">
    <property type="entry name" value="Periplasmic binding protein-like II"/>
    <property type="match status" value="1"/>
</dbReference>
<dbReference type="PANTHER" id="PTHR35936:SF17">
    <property type="entry name" value="ARGININE-BINDING EXTRACELLULAR PROTEIN ARTP"/>
    <property type="match status" value="1"/>
</dbReference>
<dbReference type="GO" id="GO:0016020">
    <property type="term" value="C:membrane"/>
    <property type="evidence" value="ECO:0007669"/>
    <property type="project" value="InterPro"/>
</dbReference>
<name>A0A6N7W0A8_ACIFE</name>
<dbReference type="InterPro" id="IPR001638">
    <property type="entry name" value="Solute-binding_3/MltF_N"/>
</dbReference>
<dbReference type="CDD" id="cd13530">
    <property type="entry name" value="PBP2_peptides_like"/>
    <property type="match status" value="1"/>
</dbReference>
<keyword evidence="3 5" id="KW-0732">Signal</keyword>
<dbReference type="EMBL" id="VULN01000005">
    <property type="protein sequence ID" value="MSS81933.1"/>
    <property type="molecule type" value="Genomic_DNA"/>
</dbReference>
<dbReference type="InterPro" id="IPR001320">
    <property type="entry name" value="Iontro_rcpt_C"/>
</dbReference>
<sequence length="279" mass="30400">MMKSKMMKMIAMGLMVLSASVLLAGCGGEQKKAADTAKDSAPNGVLKVATNCTFPPFQSIDEKTGKFVGIDIDLAEYIGKKMGKKVEFQDMKFASLVPTLQSGRADMVVAGLSPTDERSKVVSFSKAYYYPPKAIIAKKGTNFSSLEMLKGKKAGTTMGTTYARDLKAVPGIDVVELDSSLLVVQDVLNGRLDAGLVDGTHAIIFCKEHPELEMHMLALSTDKDEIFCIALPKDSKNVDKVNEILDEMMKNGEFHKILVKNLGEEQTKNYEKMVKDAGL</sequence>
<dbReference type="GO" id="GO:0030313">
    <property type="term" value="C:cell envelope"/>
    <property type="evidence" value="ECO:0007669"/>
    <property type="project" value="UniProtKB-SubCell"/>
</dbReference>
<evidence type="ECO:0000256" key="3">
    <source>
        <dbReference type="ARBA" id="ARBA00022729"/>
    </source>
</evidence>
<evidence type="ECO:0000313" key="9">
    <source>
        <dbReference type="Proteomes" id="UP000441455"/>
    </source>
</evidence>
<evidence type="ECO:0000259" key="6">
    <source>
        <dbReference type="SMART" id="SM00062"/>
    </source>
</evidence>
<feature type="chain" id="PRO_5039459021" evidence="5">
    <location>
        <begin position="25"/>
        <end position="279"/>
    </location>
</feature>
<comment type="similarity">
    <text evidence="2 4">Belongs to the bacterial solute-binding protein 3 family.</text>
</comment>
<gene>
    <name evidence="8" type="ORF">FX155_04905</name>
</gene>
<organism evidence="8 9">
    <name type="scientific">Acidaminococcus fermentans</name>
    <dbReference type="NCBI Taxonomy" id="905"/>
    <lineage>
        <taxon>Bacteria</taxon>
        <taxon>Bacillati</taxon>
        <taxon>Bacillota</taxon>
        <taxon>Negativicutes</taxon>
        <taxon>Acidaminococcales</taxon>
        <taxon>Acidaminococcaceae</taxon>
        <taxon>Acidaminococcus</taxon>
    </lineage>
</organism>
<dbReference type="Pfam" id="PF00497">
    <property type="entry name" value="SBP_bac_3"/>
    <property type="match status" value="1"/>
</dbReference>
<dbReference type="Gene3D" id="3.40.190.10">
    <property type="entry name" value="Periplasmic binding protein-like II"/>
    <property type="match status" value="2"/>
</dbReference>
<accession>A0A6N7W0A8</accession>
<dbReference type="PROSITE" id="PS51257">
    <property type="entry name" value="PROKAR_LIPOPROTEIN"/>
    <property type="match status" value="1"/>
</dbReference>
<protein>
    <submittedName>
        <fullName evidence="8">Amino acid ABC transporter substrate-binding protein</fullName>
    </submittedName>
</protein>
<feature type="domain" description="Ionotropic glutamate receptor C-terminal" evidence="7">
    <location>
        <begin position="45"/>
        <end position="264"/>
    </location>
</feature>
<evidence type="ECO:0000256" key="2">
    <source>
        <dbReference type="ARBA" id="ARBA00010333"/>
    </source>
</evidence>
<feature type="signal peptide" evidence="5">
    <location>
        <begin position="1"/>
        <end position="24"/>
    </location>
</feature>
<proteinExistence type="inferred from homology"/>
<dbReference type="SMART" id="SM00079">
    <property type="entry name" value="PBPe"/>
    <property type="match status" value="1"/>
</dbReference>
<reference evidence="8 9" key="1">
    <citation type="submission" date="2019-08" db="EMBL/GenBank/DDBJ databases">
        <title>In-depth cultivation of the pig gut microbiome towards novel bacterial diversity and tailored functional studies.</title>
        <authorList>
            <person name="Wylensek D."/>
            <person name="Hitch T.C.A."/>
            <person name="Clavel T."/>
        </authorList>
    </citation>
    <scope>NUCLEOTIDE SEQUENCE [LARGE SCALE GENOMIC DNA]</scope>
    <source>
        <strain evidence="8 9">WCA-389-WT-5B</strain>
    </source>
</reference>
<comment type="caution">
    <text evidence="8">The sequence shown here is derived from an EMBL/GenBank/DDBJ whole genome shotgun (WGS) entry which is preliminary data.</text>
</comment>
<evidence type="ECO:0000259" key="7">
    <source>
        <dbReference type="SMART" id="SM00079"/>
    </source>
</evidence>
<dbReference type="AlphaFoldDB" id="A0A6N7W0A8"/>